<sequence>MEAQNIQINMISANKLQAMSTMDKISLILNDVSSGRIVILERGLDPREEAQLIEHTMLKIRDSQFYGIEIQSYPREGRPSPWNILRRPDNRVTVIGPADRLKTLKKEKDIISAVIS</sequence>
<protein>
    <recommendedName>
        <fullName evidence="3">DUF2073 domain-containing protein</fullName>
    </recommendedName>
</protein>
<organism evidence="1 2">
    <name type="scientific">Methanocella paludicola (strain DSM 17711 / JCM 13418 / NBRC 101707 / SANAE)</name>
    <dbReference type="NCBI Taxonomy" id="304371"/>
    <lineage>
        <taxon>Archaea</taxon>
        <taxon>Methanobacteriati</taxon>
        <taxon>Methanobacteriota</taxon>
        <taxon>Stenosarchaea group</taxon>
        <taxon>Methanomicrobia</taxon>
        <taxon>Methanocellales</taxon>
        <taxon>Methanocellaceae</taxon>
        <taxon>Methanocella</taxon>
    </lineage>
</organism>
<dbReference type="Pfam" id="PF09846">
    <property type="entry name" value="OapB"/>
    <property type="match status" value="1"/>
</dbReference>
<reference evidence="1 2" key="2">
    <citation type="journal article" date="2008" name="Int. J. Syst. Evol. Microbiol.">
        <title>Methanocella paludicola gen. nov., sp. nov., a methane-producing archaeon, the first isolate of the lineage 'Rice Cluster I', and proposal of the new archaeal order Methanocellales ord. nov.</title>
        <authorList>
            <person name="Sakai S."/>
            <person name="Imachi H."/>
            <person name="Hanada S."/>
            <person name="Ohashi A."/>
            <person name="Harada H."/>
            <person name="Kamagata Y."/>
        </authorList>
    </citation>
    <scope>NUCLEOTIDE SEQUENCE [LARGE SCALE GENOMIC DNA]</scope>
    <source>
        <strain evidence="2">DSM 17711 / JCM 13418 / NBRC 101707 / SANAE</strain>
    </source>
</reference>
<accession>D1YVA1</accession>
<dbReference type="RefSeq" id="WP_012899053.1">
    <property type="nucleotide sequence ID" value="NC_013665.1"/>
</dbReference>
<evidence type="ECO:0000313" key="2">
    <source>
        <dbReference type="Proteomes" id="UP000001882"/>
    </source>
</evidence>
<dbReference type="InParanoid" id="D1YVA1"/>
<name>D1YVA1_METPS</name>
<dbReference type="PIRSF" id="PIRSF004977">
    <property type="entry name" value="UCP004977"/>
    <property type="match status" value="1"/>
</dbReference>
<dbReference type="GeneID" id="8680430"/>
<gene>
    <name evidence="1" type="ordered locus">MCP_0301</name>
</gene>
<dbReference type="InterPro" id="IPR012017">
    <property type="entry name" value="OapB-like"/>
</dbReference>
<dbReference type="KEGG" id="mpd:MCP_0301"/>
<keyword evidence="2" id="KW-1185">Reference proteome</keyword>
<dbReference type="Proteomes" id="UP000001882">
    <property type="component" value="Chromosome"/>
</dbReference>
<reference evidence="1 2" key="1">
    <citation type="journal article" date="2007" name="Appl. Environ. Microbiol.">
        <title>Isolation of key methanogens for global methane emission from rice paddy fields: a novel isolate affiliated with the clone cluster rice cluster I.</title>
        <authorList>
            <person name="Sakai S."/>
            <person name="Imachi H."/>
            <person name="Sekiguchi Y."/>
            <person name="Ohashi A."/>
            <person name="Harada H."/>
            <person name="Kamagata Y."/>
        </authorList>
    </citation>
    <scope>NUCLEOTIDE SEQUENCE [LARGE SCALE GENOMIC DNA]</scope>
    <source>
        <strain evidence="2">DSM 17711 / JCM 13418 / NBRC 101707 / SANAE</strain>
    </source>
</reference>
<dbReference type="AlphaFoldDB" id="D1YVA1"/>
<dbReference type="OrthoDB" id="74375at2157"/>
<evidence type="ECO:0008006" key="3">
    <source>
        <dbReference type="Google" id="ProtNLM"/>
    </source>
</evidence>
<dbReference type="EMBL" id="AP011532">
    <property type="protein sequence ID" value="BAI60373.1"/>
    <property type="molecule type" value="Genomic_DNA"/>
</dbReference>
<proteinExistence type="predicted"/>
<reference evidence="2" key="3">
    <citation type="journal article" date="2011" name="PLoS ONE">
        <title>Genome sequence of a mesophilic hydrogenotrophic methanogen Methanocella paludicola, the first cultivated representative of the order Methanocellales.</title>
        <authorList>
            <person name="Sakai S."/>
            <person name="Takaki Y."/>
            <person name="Shimamura S."/>
            <person name="Sekine M."/>
            <person name="Tajima T."/>
            <person name="Kosugi H."/>
            <person name="Ichikawa N."/>
            <person name="Tasumi E."/>
            <person name="Hiraki A.T."/>
            <person name="Shimizu A."/>
            <person name="Kato Y."/>
            <person name="Nishiko R."/>
            <person name="Mori K."/>
            <person name="Fujita N."/>
            <person name="Imachi H."/>
            <person name="Takai K."/>
        </authorList>
    </citation>
    <scope>NUCLEOTIDE SEQUENCE [LARGE SCALE GENOMIC DNA]</scope>
    <source>
        <strain evidence="2">DSM 17711 / JCM 13418 / NBRC 101707 / SANAE</strain>
    </source>
</reference>
<dbReference type="STRING" id="304371.MCP_0301"/>
<evidence type="ECO:0000313" key="1">
    <source>
        <dbReference type="EMBL" id="BAI60373.1"/>
    </source>
</evidence>
<dbReference type="eggNOG" id="arCOG04416">
    <property type="taxonomic scope" value="Archaea"/>
</dbReference>